<feature type="transmembrane region" description="Helical" evidence="8">
    <location>
        <begin position="224"/>
        <end position="243"/>
    </location>
</feature>
<evidence type="ECO:0000256" key="1">
    <source>
        <dbReference type="ARBA" id="ARBA00004651"/>
    </source>
</evidence>
<accession>A0A0G1CN63</accession>
<keyword evidence="5 8" id="KW-0812">Transmembrane</keyword>
<dbReference type="InterPro" id="IPR038731">
    <property type="entry name" value="RgtA/B/C-like"/>
</dbReference>
<evidence type="ECO:0000256" key="5">
    <source>
        <dbReference type="ARBA" id="ARBA00022692"/>
    </source>
</evidence>
<dbReference type="GO" id="GO:0005886">
    <property type="term" value="C:plasma membrane"/>
    <property type="evidence" value="ECO:0007669"/>
    <property type="project" value="UniProtKB-SubCell"/>
</dbReference>
<feature type="transmembrane region" description="Helical" evidence="8">
    <location>
        <begin position="310"/>
        <end position="329"/>
    </location>
</feature>
<name>A0A0G1CN63_9BACT</name>
<evidence type="ECO:0000256" key="8">
    <source>
        <dbReference type="SAM" id="Phobius"/>
    </source>
</evidence>
<dbReference type="Proteomes" id="UP000034050">
    <property type="component" value="Unassembled WGS sequence"/>
</dbReference>
<dbReference type="GO" id="GO:0009103">
    <property type="term" value="P:lipopolysaccharide biosynthetic process"/>
    <property type="evidence" value="ECO:0007669"/>
    <property type="project" value="UniProtKB-ARBA"/>
</dbReference>
<keyword evidence="6 8" id="KW-1133">Transmembrane helix</keyword>
<dbReference type="GO" id="GO:0016763">
    <property type="term" value="F:pentosyltransferase activity"/>
    <property type="evidence" value="ECO:0007669"/>
    <property type="project" value="TreeGrafter"/>
</dbReference>
<evidence type="ECO:0000256" key="6">
    <source>
        <dbReference type="ARBA" id="ARBA00022989"/>
    </source>
</evidence>
<dbReference type="EMBL" id="LCFD01000003">
    <property type="protein sequence ID" value="KKS87170.1"/>
    <property type="molecule type" value="Genomic_DNA"/>
</dbReference>
<dbReference type="GO" id="GO:0010041">
    <property type="term" value="P:response to iron(III) ion"/>
    <property type="evidence" value="ECO:0007669"/>
    <property type="project" value="TreeGrafter"/>
</dbReference>
<gene>
    <name evidence="10" type="ORF">UV61_C0003G0023</name>
</gene>
<keyword evidence="3" id="KW-0328">Glycosyltransferase</keyword>
<comment type="caution">
    <text evidence="10">The sequence shown here is derived from an EMBL/GenBank/DDBJ whole genome shotgun (WGS) entry which is preliminary data.</text>
</comment>
<evidence type="ECO:0000256" key="2">
    <source>
        <dbReference type="ARBA" id="ARBA00022475"/>
    </source>
</evidence>
<comment type="subcellular location">
    <subcellularLocation>
        <location evidence="1">Cell membrane</location>
        <topology evidence="1">Multi-pass membrane protein</topology>
    </subcellularLocation>
</comment>
<evidence type="ECO:0000256" key="7">
    <source>
        <dbReference type="ARBA" id="ARBA00023136"/>
    </source>
</evidence>
<sequence length="576" mass="64953">MKKVTNSQICLGLILLLAFLVRVWGVGFGLPAKHFIDEEGQIYGALYAAYSRLQPVRFMYASFVPYLLLAEYGTVFIIGKISGIYLAPFDFLVAYIRDPSNLFLLGRLTMVVAGTLSVWLIWKIGKKFYSKTSGLVAAGFLAIIFLHVKESHYVKQDVISTLFILMSFYLALLSVETKRLQQYLFTGVTLALAVSAKYQTLLIAPVLFIHYYLTRKKPSLSQSVVLGVGFVLTMLLLNPYFVLAPKKVIDGTLAEFAIAKTAYPELLQGHPVWWWFVFQHLPQGLGTVLFGASIWGSLVCVGRGIKNRKYLLIPLLPVVFLLTVDQWSQFPSARYAVMLLPFLALAAAIGLEFIFSFLPRHKARSLFMFGAILLVSMESGIRDVKFDYLLTRPDTRYLSQQWIESHIPLGTKILVESTVRPEYGANVNTPLTLSTSANDKRLNEAQSRGESGLYLQALKKANLGKVGYDIVATGRVDVLLDVFTSEKTLMENADYYVSSEVDYLVLSSWSVKPDMKPEFMQSVGRHYDLIAKFRPTYEFPDDPHLVKMDYAVLDRVSFWGKPVIFGPVIDIYKKRT</sequence>
<dbReference type="InterPro" id="IPR050297">
    <property type="entry name" value="LipidA_mod_glycosyltrf_83"/>
</dbReference>
<dbReference type="PANTHER" id="PTHR33908">
    <property type="entry name" value="MANNOSYLTRANSFERASE YKCB-RELATED"/>
    <property type="match status" value="1"/>
</dbReference>
<feature type="transmembrane region" description="Helical" evidence="8">
    <location>
        <begin position="102"/>
        <end position="122"/>
    </location>
</feature>
<protein>
    <recommendedName>
        <fullName evidence="9">Glycosyltransferase RgtA/B/C/D-like domain-containing protein</fullName>
    </recommendedName>
</protein>
<keyword evidence="7 8" id="KW-0472">Membrane</keyword>
<feature type="transmembrane region" description="Helical" evidence="8">
    <location>
        <begin position="187"/>
        <end position="212"/>
    </location>
</feature>
<feature type="transmembrane region" description="Helical" evidence="8">
    <location>
        <begin position="72"/>
        <end position="95"/>
    </location>
</feature>
<feature type="domain" description="Glycosyltransferase RgtA/B/C/D-like" evidence="9">
    <location>
        <begin position="107"/>
        <end position="239"/>
    </location>
</feature>
<dbReference type="Pfam" id="PF13231">
    <property type="entry name" value="PMT_2"/>
    <property type="match status" value="1"/>
</dbReference>
<keyword evidence="4" id="KW-0808">Transferase</keyword>
<proteinExistence type="predicted"/>
<dbReference type="STRING" id="1618446.UV61_C0003G0023"/>
<evidence type="ECO:0000313" key="11">
    <source>
        <dbReference type="Proteomes" id="UP000034050"/>
    </source>
</evidence>
<evidence type="ECO:0000256" key="3">
    <source>
        <dbReference type="ARBA" id="ARBA00022676"/>
    </source>
</evidence>
<feature type="transmembrane region" description="Helical" evidence="8">
    <location>
        <begin position="128"/>
        <end position="146"/>
    </location>
</feature>
<evidence type="ECO:0000259" key="9">
    <source>
        <dbReference type="Pfam" id="PF13231"/>
    </source>
</evidence>
<organism evidence="10 11">
    <name type="scientific">Candidatus Gottesmanbacteria bacterium GW2011_GWB1_43_11</name>
    <dbReference type="NCBI Taxonomy" id="1618446"/>
    <lineage>
        <taxon>Bacteria</taxon>
        <taxon>Candidatus Gottesmaniibacteriota</taxon>
    </lineage>
</organism>
<feature type="transmembrane region" description="Helical" evidence="8">
    <location>
        <begin position="335"/>
        <end position="358"/>
    </location>
</feature>
<evidence type="ECO:0000313" key="10">
    <source>
        <dbReference type="EMBL" id="KKS87170.1"/>
    </source>
</evidence>
<feature type="transmembrane region" description="Helical" evidence="8">
    <location>
        <begin position="158"/>
        <end position="175"/>
    </location>
</feature>
<reference evidence="10 11" key="1">
    <citation type="journal article" date="2015" name="Nature">
        <title>rRNA introns, odd ribosomes, and small enigmatic genomes across a large radiation of phyla.</title>
        <authorList>
            <person name="Brown C.T."/>
            <person name="Hug L.A."/>
            <person name="Thomas B.C."/>
            <person name="Sharon I."/>
            <person name="Castelle C.J."/>
            <person name="Singh A."/>
            <person name="Wilkins M.J."/>
            <person name="Williams K.H."/>
            <person name="Banfield J.F."/>
        </authorList>
    </citation>
    <scope>NUCLEOTIDE SEQUENCE [LARGE SCALE GENOMIC DNA]</scope>
</reference>
<dbReference type="AlphaFoldDB" id="A0A0G1CN63"/>
<dbReference type="PANTHER" id="PTHR33908:SF3">
    <property type="entry name" value="UNDECAPRENYL PHOSPHATE-ALPHA-4-AMINO-4-DEOXY-L-ARABINOSE ARABINOSYL TRANSFERASE"/>
    <property type="match status" value="1"/>
</dbReference>
<evidence type="ECO:0000256" key="4">
    <source>
        <dbReference type="ARBA" id="ARBA00022679"/>
    </source>
</evidence>
<keyword evidence="2" id="KW-1003">Cell membrane</keyword>